<organism evidence="1">
    <name type="scientific">Albugo laibachii Nc14</name>
    <dbReference type="NCBI Taxonomy" id="890382"/>
    <lineage>
        <taxon>Eukaryota</taxon>
        <taxon>Sar</taxon>
        <taxon>Stramenopiles</taxon>
        <taxon>Oomycota</taxon>
        <taxon>Peronosporomycetes</taxon>
        <taxon>Albuginales</taxon>
        <taxon>Albuginaceae</taxon>
        <taxon>Albugo</taxon>
    </lineage>
</organism>
<dbReference type="EMBL" id="FR824131">
    <property type="protein sequence ID" value="CCA20109.1"/>
    <property type="molecule type" value="Genomic_DNA"/>
</dbReference>
<reference evidence="1" key="2">
    <citation type="submission" date="2011-02" db="EMBL/GenBank/DDBJ databases">
        <authorList>
            <person name="MacLean D."/>
        </authorList>
    </citation>
    <scope>NUCLEOTIDE SEQUENCE</scope>
</reference>
<name>F0WFX5_9STRA</name>
<dbReference type="HOGENOM" id="CLU_2517282_0_0_1"/>
<proteinExistence type="predicted"/>
<reference evidence="1" key="1">
    <citation type="journal article" date="2011" name="PLoS Biol.">
        <title>Gene gain and loss during evolution of obligate parasitism in the white rust pathogen of Arabidopsis thaliana.</title>
        <authorList>
            <person name="Kemen E."/>
            <person name="Gardiner A."/>
            <person name="Schultz-Larsen T."/>
            <person name="Kemen A.C."/>
            <person name="Balmuth A.L."/>
            <person name="Robert-Seilaniantz A."/>
            <person name="Bailey K."/>
            <person name="Holub E."/>
            <person name="Studholme D.J."/>
            <person name="Maclean D."/>
            <person name="Jones J.D."/>
        </authorList>
    </citation>
    <scope>NUCLEOTIDE SEQUENCE</scope>
</reference>
<gene>
    <name evidence="1" type="primary">AlNc14C86G5509</name>
    <name evidence="1" type="ORF">ALNC14_062520</name>
</gene>
<evidence type="ECO:0000313" key="1">
    <source>
        <dbReference type="EMBL" id="CCA20109.1"/>
    </source>
</evidence>
<accession>F0WFX5</accession>
<sequence>MPKAHFHTPFHITKMSIYQLSKYILQAKVFKIKNNVLSYEESQLTAYKCLTATSEWTRKQERAMITALTALTKNFKINVSSVSIS</sequence>
<dbReference type="AlphaFoldDB" id="F0WFX5"/>
<protein>
    <submittedName>
        <fullName evidence="1">AlNc14C86G5509 protein</fullName>
    </submittedName>
</protein>